<gene>
    <name evidence="2" type="ORF">SDC9_179203</name>
</gene>
<proteinExistence type="predicted"/>
<dbReference type="Pfam" id="PF09858">
    <property type="entry name" value="DUF2085"/>
    <property type="match status" value="1"/>
</dbReference>
<dbReference type="InterPro" id="IPR019206">
    <property type="entry name" value="DUF2085_TM"/>
</dbReference>
<feature type="transmembrane region" description="Helical" evidence="1">
    <location>
        <begin position="96"/>
        <end position="115"/>
    </location>
</feature>
<evidence type="ECO:0000256" key="1">
    <source>
        <dbReference type="SAM" id="Phobius"/>
    </source>
</evidence>
<evidence type="ECO:0008006" key="3">
    <source>
        <dbReference type="Google" id="ProtNLM"/>
    </source>
</evidence>
<comment type="caution">
    <text evidence="2">The sequence shown here is derived from an EMBL/GenBank/DDBJ whole genome shotgun (WGS) entry which is preliminary data.</text>
</comment>
<reference evidence="2" key="1">
    <citation type="submission" date="2019-08" db="EMBL/GenBank/DDBJ databases">
        <authorList>
            <person name="Kucharzyk K."/>
            <person name="Murdoch R.W."/>
            <person name="Higgins S."/>
            <person name="Loffler F."/>
        </authorList>
    </citation>
    <scope>NUCLEOTIDE SEQUENCE</scope>
</reference>
<dbReference type="EMBL" id="VSSQ01083381">
    <property type="protein sequence ID" value="MPN31729.1"/>
    <property type="molecule type" value="Genomic_DNA"/>
</dbReference>
<evidence type="ECO:0000313" key="2">
    <source>
        <dbReference type="EMBL" id="MPN31729.1"/>
    </source>
</evidence>
<protein>
    <recommendedName>
        <fullName evidence="3">DUF2085 domain-containing protein</fullName>
    </recommendedName>
</protein>
<keyword evidence="1" id="KW-0812">Transmembrane</keyword>
<accession>A0A645H166</accession>
<sequence length="140" mass="15915">MGWKVAWCERTTWWYGSIWLGALIFRYIRGRLSAPRISALIIAAMPMALDGGTHLISDLFGIGSGFRDNNAWLATLTHHTFTSSFYVGDTFGSFNSWMRIMSGVILGIAIVWFAFPRVESYMNDMARRIEYKFQKAGLSL</sequence>
<name>A0A645H166_9ZZZZ</name>
<organism evidence="2">
    <name type="scientific">bioreactor metagenome</name>
    <dbReference type="NCBI Taxonomy" id="1076179"/>
    <lineage>
        <taxon>unclassified sequences</taxon>
        <taxon>metagenomes</taxon>
        <taxon>ecological metagenomes</taxon>
    </lineage>
</organism>
<keyword evidence="1" id="KW-0472">Membrane</keyword>
<dbReference type="AlphaFoldDB" id="A0A645H166"/>
<feature type="transmembrane region" description="Helical" evidence="1">
    <location>
        <begin position="12"/>
        <end position="28"/>
    </location>
</feature>
<keyword evidence="1" id="KW-1133">Transmembrane helix</keyword>